<organism evidence="2">
    <name type="scientific">bioreactor metagenome</name>
    <dbReference type="NCBI Taxonomy" id="1076179"/>
    <lineage>
        <taxon>unclassified sequences</taxon>
        <taxon>metagenomes</taxon>
        <taxon>ecological metagenomes</taxon>
    </lineage>
</organism>
<proteinExistence type="predicted"/>
<evidence type="ECO:0000313" key="2">
    <source>
        <dbReference type="EMBL" id="MPM44631.1"/>
    </source>
</evidence>
<name>A0A644ZXH3_9ZZZZ</name>
<sequence>MLNDSKTTNYCGNGANNPVNRIAPNGRTNFEVNGKVIGNDGKMNGTKKSWFNQFPSFVDVENAGTGTHYVFGRGDGKVYVYTSVGVQAVIPMKRFVNSKR</sequence>
<dbReference type="AlphaFoldDB" id="A0A644ZXH3"/>
<comment type="caution">
    <text evidence="2">The sequence shown here is derived from an EMBL/GenBank/DDBJ whole genome shotgun (WGS) entry which is preliminary data.</text>
</comment>
<feature type="compositionally biased region" description="Polar residues" evidence="1">
    <location>
        <begin position="1"/>
        <end position="19"/>
    </location>
</feature>
<gene>
    <name evidence="2" type="ORF">SDC9_91310</name>
</gene>
<protein>
    <submittedName>
        <fullName evidence="2">Uncharacterized protein</fullName>
    </submittedName>
</protein>
<reference evidence="2" key="1">
    <citation type="submission" date="2019-08" db="EMBL/GenBank/DDBJ databases">
        <authorList>
            <person name="Kucharzyk K."/>
            <person name="Murdoch R.W."/>
            <person name="Higgins S."/>
            <person name="Loffler F."/>
        </authorList>
    </citation>
    <scope>NUCLEOTIDE SEQUENCE</scope>
</reference>
<dbReference type="EMBL" id="VSSQ01010553">
    <property type="protein sequence ID" value="MPM44631.1"/>
    <property type="molecule type" value="Genomic_DNA"/>
</dbReference>
<evidence type="ECO:0000256" key="1">
    <source>
        <dbReference type="SAM" id="MobiDB-lite"/>
    </source>
</evidence>
<feature type="region of interest" description="Disordered" evidence="1">
    <location>
        <begin position="1"/>
        <end position="26"/>
    </location>
</feature>
<accession>A0A644ZXH3</accession>